<reference evidence="1 2" key="1">
    <citation type="submission" date="2018-07" db="EMBL/GenBank/DDBJ databases">
        <title>Genomic Encyclopedia of Type Strains, Phase IV (KMG-IV): sequencing the most valuable type-strain genomes for metagenomic binning, comparative biology and taxonomic classification.</title>
        <authorList>
            <person name="Goeker M."/>
        </authorList>
    </citation>
    <scope>NUCLEOTIDE SEQUENCE [LARGE SCALE GENOMIC DNA]</scope>
    <source>
        <strain evidence="1 2">DSM 44290</strain>
    </source>
</reference>
<sequence>MRRTAIAGSMLVAALSLVGCGGSGGHEGHEGHGAVSSTAAAASSAAGAADKCASAQWPQPLPDFRGKRLGETVVGVGLCYEITEVTGPDGNDVRQDPKALTTPWTITEQSPAPGTAVSASTPVTLKVEAAP</sequence>
<dbReference type="Proteomes" id="UP000254869">
    <property type="component" value="Unassembled WGS sequence"/>
</dbReference>
<dbReference type="Gene3D" id="3.30.10.20">
    <property type="match status" value="1"/>
</dbReference>
<name>A0A370I8C9_9NOCA</name>
<organism evidence="1 2">
    <name type="scientific">Nocardia pseudobrasiliensis</name>
    <dbReference type="NCBI Taxonomy" id="45979"/>
    <lineage>
        <taxon>Bacteria</taxon>
        <taxon>Bacillati</taxon>
        <taxon>Actinomycetota</taxon>
        <taxon>Actinomycetes</taxon>
        <taxon>Mycobacteriales</taxon>
        <taxon>Nocardiaceae</taxon>
        <taxon>Nocardia</taxon>
    </lineage>
</organism>
<dbReference type="AlphaFoldDB" id="A0A370I8C9"/>
<dbReference type="EMBL" id="QQBC01000003">
    <property type="protein sequence ID" value="RDI66997.1"/>
    <property type="molecule type" value="Genomic_DNA"/>
</dbReference>
<evidence type="ECO:0008006" key="3">
    <source>
        <dbReference type="Google" id="ProtNLM"/>
    </source>
</evidence>
<proteinExistence type="predicted"/>
<evidence type="ECO:0000313" key="2">
    <source>
        <dbReference type="Proteomes" id="UP000254869"/>
    </source>
</evidence>
<gene>
    <name evidence="1" type="ORF">DFR76_10368</name>
</gene>
<keyword evidence="2" id="KW-1185">Reference proteome</keyword>
<dbReference type="PROSITE" id="PS51257">
    <property type="entry name" value="PROKAR_LIPOPROTEIN"/>
    <property type="match status" value="1"/>
</dbReference>
<protein>
    <recommendedName>
        <fullName evidence="3">PASTA domain-containing protein</fullName>
    </recommendedName>
</protein>
<comment type="caution">
    <text evidence="1">The sequence shown here is derived from an EMBL/GenBank/DDBJ whole genome shotgun (WGS) entry which is preliminary data.</text>
</comment>
<accession>A0A370I8C9</accession>
<evidence type="ECO:0000313" key="1">
    <source>
        <dbReference type="EMBL" id="RDI66997.1"/>
    </source>
</evidence>